<accession>A0A0B2SF80</accession>
<evidence type="ECO:0000256" key="1">
    <source>
        <dbReference type="SAM" id="Phobius"/>
    </source>
</evidence>
<feature type="transmembrane region" description="Helical" evidence="1">
    <location>
        <begin position="130"/>
        <end position="153"/>
    </location>
</feature>
<dbReference type="AlphaFoldDB" id="A0A0B2SF80"/>
<gene>
    <name evidence="2" type="ORF">glysoja_028403</name>
</gene>
<name>A0A0B2SF80_GLYSO</name>
<evidence type="ECO:0000313" key="2">
    <source>
        <dbReference type="EMBL" id="KHN45396.1"/>
    </source>
</evidence>
<proteinExistence type="predicted"/>
<organism evidence="2">
    <name type="scientific">Glycine soja</name>
    <name type="common">Wild soybean</name>
    <dbReference type="NCBI Taxonomy" id="3848"/>
    <lineage>
        <taxon>Eukaryota</taxon>
        <taxon>Viridiplantae</taxon>
        <taxon>Streptophyta</taxon>
        <taxon>Embryophyta</taxon>
        <taxon>Tracheophyta</taxon>
        <taxon>Spermatophyta</taxon>
        <taxon>Magnoliopsida</taxon>
        <taxon>eudicotyledons</taxon>
        <taxon>Gunneridae</taxon>
        <taxon>Pentapetalae</taxon>
        <taxon>rosids</taxon>
        <taxon>fabids</taxon>
        <taxon>Fabales</taxon>
        <taxon>Fabaceae</taxon>
        <taxon>Papilionoideae</taxon>
        <taxon>50 kb inversion clade</taxon>
        <taxon>NPAAA clade</taxon>
        <taxon>indigoferoid/millettioid clade</taxon>
        <taxon>Phaseoleae</taxon>
        <taxon>Glycine</taxon>
        <taxon>Glycine subgen. Soja</taxon>
    </lineage>
</organism>
<keyword evidence="1" id="KW-0472">Membrane</keyword>
<dbReference type="EMBL" id="KN642294">
    <property type="protein sequence ID" value="KHN45396.1"/>
    <property type="molecule type" value="Genomic_DNA"/>
</dbReference>
<protein>
    <submittedName>
        <fullName evidence="2">Uncharacterized protein</fullName>
    </submittedName>
</protein>
<dbReference type="Proteomes" id="UP000053555">
    <property type="component" value="Unassembled WGS sequence"/>
</dbReference>
<reference evidence="2" key="1">
    <citation type="submission" date="2014-07" db="EMBL/GenBank/DDBJ databases">
        <title>Identification of a novel salt tolerance gene in wild soybean by whole-genome sequencing.</title>
        <authorList>
            <person name="Lam H.-M."/>
            <person name="Qi X."/>
            <person name="Li M.-W."/>
            <person name="Liu X."/>
            <person name="Xie M."/>
            <person name="Ni M."/>
            <person name="Xu X."/>
        </authorList>
    </citation>
    <scope>NUCLEOTIDE SEQUENCE [LARGE SCALE GENOMIC DNA]</scope>
    <source>
        <tissue evidence="2">Root</tissue>
    </source>
</reference>
<keyword evidence="1" id="KW-0812">Transmembrane</keyword>
<keyword evidence="1" id="KW-1133">Transmembrane helix</keyword>
<sequence>MGASRINSSLLDLKFHSAATTLKITNYDGTQPCFMLRKWVSSEHESSQLEDENVQSQDGSSVKSSAYCNLNWILGMFVVSHFVICLVVRTAEVTMAKNSSGLVENAEAAGNPSHVDNLIAVLRIQYSMILVFYLLMHQQTVNIFLITLISFYIGYKYMNIDYSKGEGFYPTRANRFAHAEGA</sequence>
<feature type="transmembrane region" description="Helical" evidence="1">
    <location>
        <begin position="70"/>
        <end position="88"/>
    </location>
</feature>